<keyword evidence="3 7" id="KW-0812">Transmembrane</keyword>
<evidence type="ECO:0000313" key="10">
    <source>
        <dbReference type="Proteomes" id="UP000799767"/>
    </source>
</evidence>
<feature type="transmembrane region" description="Helical" evidence="7">
    <location>
        <begin position="56"/>
        <end position="75"/>
    </location>
</feature>
<dbReference type="EMBL" id="MU001641">
    <property type="protein sequence ID" value="KAF2479799.1"/>
    <property type="molecule type" value="Genomic_DNA"/>
</dbReference>
<dbReference type="InterPro" id="IPR010573">
    <property type="entry name" value="MFS_Str1/Tri12-like"/>
</dbReference>
<evidence type="ECO:0000313" key="9">
    <source>
        <dbReference type="EMBL" id="KAF2479799.1"/>
    </source>
</evidence>
<feature type="transmembrane region" description="Helical" evidence="7">
    <location>
        <begin position="421"/>
        <end position="440"/>
    </location>
</feature>
<feature type="region of interest" description="Disordered" evidence="6">
    <location>
        <begin position="1"/>
        <end position="39"/>
    </location>
</feature>
<dbReference type="AlphaFoldDB" id="A0A6A6PIG0"/>
<feature type="transmembrane region" description="Helical" evidence="7">
    <location>
        <begin position="147"/>
        <end position="169"/>
    </location>
</feature>
<feature type="domain" description="Major facilitator superfamily (MFS) profile" evidence="8">
    <location>
        <begin position="54"/>
        <end position="516"/>
    </location>
</feature>
<proteinExistence type="predicted"/>
<feature type="transmembrane region" description="Helical" evidence="7">
    <location>
        <begin position="121"/>
        <end position="141"/>
    </location>
</feature>
<comment type="subcellular location">
    <subcellularLocation>
        <location evidence="1">Membrane</location>
        <topology evidence="1">Multi-pass membrane protein</topology>
    </subcellularLocation>
</comment>
<feature type="compositionally biased region" description="Basic and acidic residues" evidence="6">
    <location>
        <begin position="9"/>
        <end position="35"/>
    </location>
</feature>
<sequence>MATTQDKPAMVHESDSAASDPEKLHAGHDDGRYENKALANDPTEGHYDIPWTFTRVVAVGSLCIVYVGSQLILYFADPALAYIAAAVDTKYPNWILTTNTLAVAAIAPFVGYITDLLGRRWVCIGGTVCLLVSSILIAASYNFATVIAGMAIGGIGAGICELTALAGVAEITPVRWRGASLALVTFTILPFMPSVIYVLELEQAGSWRWSFLIVAIWNLIGFFGLIFCYKPPPRHNADGLTKGEIIKRIDYVGTLLSVGGVTIFLVGLQAGGYEYPWTSATVLAPLIIGLVMIVVLFPLWEVYGTKYPMVPWAIFKGQRVVALAFVIVFIAGMNFYSILSFFPLMLEFQFAPTTLITVGIRALSYPFAILGGACFGSLAISYSRGHVRELFVINAAIMCAFGGALAATSPNTPGLALAMETLDSFGIGAIIVPSLTLALYACPDEYIGTTTALSLTSRFLGGSVGVGIYYNVFKSKLTAHAPEIAVAAVKAGLPAAEAASFVEAFLVSPIAAEQIKGVTATVLGAATAAQAEVYAEALKWVWITTIPFSAVAVLCCLALPNIKRFMSGRIAVDIH</sequence>
<keyword evidence="10" id="KW-1185">Reference proteome</keyword>
<evidence type="ECO:0000256" key="7">
    <source>
        <dbReference type="SAM" id="Phobius"/>
    </source>
</evidence>
<feature type="transmembrane region" description="Helical" evidence="7">
    <location>
        <begin position="95"/>
        <end position="114"/>
    </location>
</feature>
<organism evidence="9 10">
    <name type="scientific">Neohortaea acidophila</name>
    <dbReference type="NCBI Taxonomy" id="245834"/>
    <lineage>
        <taxon>Eukaryota</taxon>
        <taxon>Fungi</taxon>
        <taxon>Dikarya</taxon>
        <taxon>Ascomycota</taxon>
        <taxon>Pezizomycotina</taxon>
        <taxon>Dothideomycetes</taxon>
        <taxon>Dothideomycetidae</taxon>
        <taxon>Mycosphaerellales</taxon>
        <taxon>Teratosphaeriaceae</taxon>
        <taxon>Neohortaea</taxon>
    </lineage>
</organism>
<name>A0A6A6PIG0_9PEZI</name>
<keyword evidence="4 7" id="KW-1133">Transmembrane helix</keyword>
<dbReference type="GO" id="GO:0022857">
    <property type="term" value="F:transmembrane transporter activity"/>
    <property type="evidence" value="ECO:0007669"/>
    <property type="project" value="InterPro"/>
</dbReference>
<feature type="transmembrane region" description="Helical" evidence="7">
    <location>
        <begin position="362"/>
        <end position="383"/>
    </location>
</feature>
<dbReference type="Proteomes" id="UP000799767">
    <property type="component" value="Unassembled WGS sequence"/>
</dbReference>
<gene>
    <name evidence="9" type="ORF">BDY17DRAFT_327733</name>
</gene>
<evidence type="ECO:0000259" key="8">
    <source>
        <dbReference type="PROSITE" id="PS50850"/>
    </source>
</evidence>
<evidence type="ECO:0000256" key="3">
    <source>
        <dbReference type="ARBA" id="ARBA00022692"/>
    </source>
</evidence>
<feature type="transmembrane region" description="Helical" evidence="7">
    <location>
        <begin position="181"/>
        <end position="199"/>
    </location>
</feature>
<dbReference type="Gene3D" id="1.20.1250.20">
    <property type="entry name" value="MFS general substrate transporter like domains"/>
    <property type="match status" value="2"/>
</dbReference>
<accession>A0A6A6PIG0</accession>
<evidence type="ECO:0000256" key="2">
    <source>
        <dbReference type="ARBA" id="ARBA00022448"/>
    </source>
</evidence>
<evidence type="ECO:0000256" key="4">
    <source>
        <dbReference type="ARBA" id="ARBA00022989"/>
    </source>
</evidence>
<feature type="transmembrane region" description="Helical" evidence="7">
    <location>
        <begin position="452"/>
        <end position="472"/>
    </location>
</feature>
<dbReference type="RefSeq" id="XP_033586369.1">
    <property type="nucleotide sequence ID" value="XM_033737725.1"/>
</dbReference>
<dbReference type="InterPro" id="IPR036259">
    <property type="entry name" value="MFS_trans_sf"/>
</dbReference>
<reference evidence="9" key="1">
    <citation type="journal article" date="2020" name="Stud. Mycol.">
        <title>101 Dothideomycetes genomes: a test case for predicting lifestyles and emergence of pathogens.</title>
        <authorList>
            <person name="Haridas S."/>
            <person name="Albert R."/>
            <person name="Binder M."/>
            <person name="Bloem J."/>
            <person name="Labutti K."/>
            <person name="Salamov A."/>
            <person name="Andreopoulos B."/>
            <person name="Baker S."/>
            <person name="Barry K."/>
            <person name="Bills G."/>
            <person name="Bluhm B."/>
            <person name="Cannon C."/>
            <person name="Castanera R."/>
            <person name="Culley D."/>
            <person name="Daum C."/>
            <person name="Ezra D."/>
            <person name="Gonzalez J."/>
            <person name="Henrissat B."/>
            <person name="Kuo A."/>
            <person name="Liang C."/>
            <person name="Lipzen A."/>
            <person name="Lutzoni F."/>
            <person name="Magnuson J."/>
            <person name="Mondo S."/>
            <person name="Nolan M."/>
            <person name="Ohm R."/>
            <person name="Pangilinan J."/>
            <person name="Park H.-J."/>
            <person name="Ramirez L."/>
            <person name="Alfaro M."/>
            <person name="Sun H."/>
            <person name="Tritt A."/>
            <person name="Yoshinaga Y."/>
            <person name="Zwiers L.-H."/>
            <person name="Turgeon B."/>
            <person name="Goodwin S."/>
            <person name="Spatafora J."/>
            <person name="Crous P."/>
            <person name="Grigoriev I."/>
        </authorList>
    </citation>
    <scope>NUCLEOTIDE SEQUENCE</scope>
    <source>
        <strain evidence="9">CBS 113389</strain>
    </source>
</reference>
<keyword evidence="5 7" id="KW-0472">Membrane</keyword>
<dbReference type="PANTHER" id="PTHR23501:SF109">
    <property type="entry name" value="MAJOR FACILITATOR SUPERFAMILY (MFS) PROFILE DOMAIN-CONTAINING PROTEIN-RELATED"/>
    <property type="match status" value="1"/>
</dbReference>
<dbReference type="GeneID" id="54478727"/>
<dbReference type="SUPFAM" id="SSF103473">
    <property type="entry name" value="MFS general substrate transporter"/>
    <property type="match status" value="1"/>
</dbReference>
<dbReference type="PROSITE" id="PS50850">
    <property type="entry name" value="MFS"/>
    <property type="match status" value="1"/>
</dbReference>
<dbReference type="PANTHER" id="PTHR23501">
    <property type="entry name" value="MAJOR FACILITATOR SUPERFAMILY"/>
    <property type="match status" value="1"/>
</dbReference>
<dbReference type="OrthoDB" id="4161376at2759"/>
<feature type="transmembrane region" description="Helical" evidence="7">
    <location>
        <begin position="211"/>
        <end position="229"/>
    </location>
</feature>
<protein>
    <submittedName>
        <fullName evidence="9">Putative major facilitator superfamily transporter</fullName>
    </submittedName>
</protein>
<evidence type="ECO:0000256" key="5">
    <source>
        <dbReference type="ARBA" id="ARBA00023136"/>
    </source>
</evidence>
<feature type="transmembrane region" description="Helical" evidence="7">
    <location>
        <begin position="540"/>
        <end position="559"/>
    </location>
</feature>
<evidence type="ECO:0000256" key="1">
    <source>
        <dbReference type="ARBA" id="ARBA00004141"/>
    </source>
</evidence>
<feature type="transmembrane region" description="Helical" evidence="7">
    <location>
        <begin position="249"/>
        <end position="270"/>
    </location>
</feature>
<dbReference type="Pfam" id="PF06609">
    <property type="entry name" value="TRI12"/>
    <property type="match status" value="1"/>
</dbReference>
<evidence type="ECO:0000256" key="6">
    <source>
        <dbReference type="SAM" id="MobiDB-lite"/>
    </source>
</evidence>
<feature type="transmembrane region" description="Helical" evidence="7">
    <location>
        <begin position="390"/>
        <end position="409"/>
    </location>
</feature>
<dbReference type="InterPro" id="IPR020846">
    <property type="entry name" value="MFS_dom"/>
</dbReference>
<dbReference type="GO" id="GO:0005886">
    <property type="term" value="C:plasma membrane"/>
    <property type="evidence" value="ECO:0007669"/>
    <property type="project" value="TreeGrafter"/>
</dbReference>
<keyword evidence="2" id="KW-0813">Transport</keyword>
<feature type="transmembrane region" description="Helical" evidence="7">
    <location>
        <begin position="320"/>
        <end position="342"/>
    </location>
</feature>
<feature type="transmembrane region" description="Helical" evidence="7">
    <location>
        <begin position="282"/>
        <end position="300"/>
    </location>
</feature>